<evidence type="ECO:0000313" key="1">
    <source>
        <dbReference type="EMBL" id="APU67422.1"/>
    </source>
</evidence>
<organism evidence="1 2">
    <name type="scientific">Christiangramia flava JLT2011</name>
    <dbReference type="NCBI Taxonomy" id="1229726"/>
    <lineage>
        <taxon>Bacteria</taxon>
        <taxon>Pseudomonadati</taxon>
        <taxon>Bacteroidota</taxon>
        <taxon>Flavobacteriia</taxon>
        <taxon>Flavobacteriales</taxon>
        <taxon>Flavobacteriaceae</taxon>
        <taxon>Christiangramia</taxon>
    </lineage>
</organism>
<proteinExistence type="predicted"/>
<accession>A0A1L7I2W4</accession>
<dbReference type="EMBL" id="CP016359">
    <property type="protein sequence ID" value="APU67422.1"/>
    <property type="molecule type" value="Genomic_DNA"/>
</dbReference>
<gene>
    <name evidence="1" type="ORF">GRFL_0698</name>
</gene>
<name>A0A1L7I2W4_9FLAO</name>
<dbReference type="SUPFAM" id="SSF49464">
    <property type="entry name" value="Carboxypeptidase regulatory domain-like"/>
    <property type="match status" value="1"/>
</dbReference>
<keyword evidence="2" id="KW-1185">Reference proteome</keyword>
<dbReference type="Proteomes" id="UP000186230">
    <property type="component" value="Chromosome"/>
</dbReference>
<sequence>MAIFFHFSAIAQDGIKGRVVSLEDPTGIENLNILNLSSGKGTSSDREGYFQIPALSGDTILFSSVQHVNRKIVVSEAMLKKGSFGEILLDEEINELAEVLVDDIELSGFLQSDINKISVKEVERKNQMQQILSDVVKKDRELNPYKKRNSMGGLDLKKVAGVVAEALEKKQIGTPLISDPKELRARGLEMAGMAYFRKSLGLNTNEVTNFLFFCQKNPIFKKLVNDDNAFALLEYFDSQIDKFREWRGTEFNNSDSLRKEVDSI</sequence>
<protein>
    <submittedName>
        <fullName evidence="1">Uncharacterized protein</fullName>
    </submittedName>
</protein>
<dbReference type="AlphaFoldDB" id="A0A1L7I2W4"/>
<dbReference type="KEGG" id="gfl:GRFL_0698"/>
<dbReference type="InterPro" id="IPR008969">
    <property type="entry name" value="CarboxyPept-like_regulatory"/>
</dbReference>
<dbReference type="STRING" id="1229726.GRFL_0698"/>
<evidence type="ECO:0000313" key="2">
    <source>
        <dbReference type="Proteomes" id="UP000186230"/>
    </source>
</evidence>
<reference evidence="1 2" key="1">
    <citation type="submission" date="2016-07" db="EMBL/GenBank/DDBJ databases">
        <title>Multi-omics approach to identify versatile polysaccharide utilization systems of a marine flavobacterium Gramella flava.</title>
        <authorList>
            <person name="Tang K."/>
        </authorList>
    </citation>
    <scope>NUCLEOTIDE SEQUENCE [LARGE SCALE GENOMIC DNA]</scope>
    <source>
        <strain evidence="1 2">JLT2011</strain>
    </source>
</reference>